<dbReference type="PROSITE" id="PS00460">
    <property type="entry name" value="GLUTATHIONE_PEROXID_1"/>
    <property type="match status" value="1"/>
</dbReference>
<evidence type="ECO:0000256" key="3">
    <source>
        <dbReference type="ARBA" id="ARBA00023002"/>
    </source>
</evidence>
<dbReference type="PROSITE" id="PS51355">
    <property type="entry name" value="GLUTATHIONE_PEROXID_3"/>
    <property type="match status" value="1"/>
</dbReference>
<dbReference type="Gene3D" id="3.40.30.10">
    <property type="entry name" value="Glutaredoxin"/>
    <property type="match status" value="1"/>
</dbReference>
<evidence type="ECO:0000256" key="1">
    <source>
        <dbReference type="ARBA" id="ARBA00006926"/>
    </source>
</evidence>
<evidence type="ECO:0000256" key="4">
    <source>
        <dbReference type="ARBA" id="ARBA00049091"/>
    </source>
</evidence>
<dbReference type="GO" id="GO:0006979">
    <property type="term" value="P:response to oxidative stress"/>
    <property type="evidence" value="ECO:0007669"/>
    <property type="project" value="InterPro"/>
</dbReference>
<dbReference type="CDD" id="cd00340">
    <property type="entry name" value="GSH_Peroxidase"/>
    <property type="match status" value="1"/>
</dbReference>
<keyword evidence="2 6" id="KW-0575">Peroxidase</keyword>
<dbReference type="EMBL" id="CP142731">
    <property type="protein sequence ID" value="WUR03748.1"/>
    <property type="molecule type" value="Genomic_DNA"/>
</dbReference>
<name>A0AAX4JD16_9MICR</name>
<dbReference type="PANTHER" id="PTHR11592:SF78">
    <property type="entry name" value="GLUTATHIONE PEROXIDASE"/>
    <property type="match status" value="1"/>
</dbReference>
<dbReference type="GeneID" id="90541566"/>
<dbReference type="KEGG" id="vnx:VNE69_06069"/>
<evidence type="ECO:0000256" key="5">
    <source>
        <dbReference type="PIRSR" id="PIRSR000303-1"/>
    </source>
</evidence>
<keyword evidence="8" id="KW-1185">Reference proteome</keyword>
<evidence type="ECO:0000256" key="2">
    <source>
        <dbReference type="ARBA" id="ARBA00022559"/>
    </source>
</evidence>
<proteinExistence type="inferred from homology"/>
<accession>A0AAX4JD16</accession>
<evidence type="ECO:0000313" key="7">
    <source>
        <dbReference type="EMBL" id="WUR03748.1"/>
    </source>
</evidence>
<reference evidence="7" key="1">
    <citation type="journal article" date="2024" name="BMC Genomics">
        <title>Functional annotation of a divergent genome using sequence and structure-based similarity.</title>
        <authorList>
            <person name="Svedberg D."/>
            <person name="Winiger R.R."/>
            <person name="Berg A."/>
            <person name="Sharma H."/>
            <person name="Tellgren-Roth C."/>
            <person name="Debrunner-Vossbrinck B.A."/>
            <person name="Vossbrinck C.R."/>
            <person name="Barandun J."/>
        </authorList>
    </citation>
    <scope>NUCLEOTIDE SEQUENCE</scope>
    <source>
        <strain evidence="7">Illinois isolate</strain>
    </source>
</reference>
<gene>
    <name evidence="7" type="ORF">VNE69_06069</name>
</gene>
<dbReference type="RefSeq" id="XP_065329893.1">
    <property type="nucleotide sequence ID" value="XM_065473821.1"/>
</dbReference>
<protein>
    <recommendedName>
        <fullName evidence="6">Glutathione peroxidase</fullName>
    </recommendedName>
</protein>
<feature type="active site" evidence="5">
    <location>
        <position position="36"/>
    </location>
</feature>
<comment type="similarity">
    <text evidence="1 6">Belongs to the glutathione peroxidase family.</text>
</comment>
<organism evidence="7 8">
    <name type="scientific">Vairimorpha necatrix</name>
    <dbReference type="NCBI Taxonomy" id="6039"/>
    <lineage>
        <taxon>Eukaryota</taxon>
        <taxon>Fungi</taxon>
        <taxon>Fungi incertae sedis</taxon>
        <taxon>Microsporidia</taxon>
        <taxon>Nosematidae</taxon>
        <taxon>Vairimorpha</taxon>
    </lineage>
</organism>
<dbReference type="InterPro" id="IPR000889">
    <property type="entry name" value="Glutathione_peroxidase"/>
</dbReference>
<dbReference type="InterPro" id="IPR029759">
    <property type="entry name" value="GPX_AS"/>
</dbReference>
<dbReference type="PANTHER" id="PTHR11592">
    <property type="entry name" value="GLUTATHIONE PEROXIDASE"/>
    <property type="match status" value="1"/>
</dbReference>
<dbReference type="InterPro" id="IPR036249">
    <property type="entry name" value="Thioredoxin-like_sf"/>
</dbReference>
<evidence type="ECO:0000313" key="8">
    <source>
        <dbReference type="Proteomes" id="UP001334084"/>
    </source>
</evidence>
<comment type="catalytic activity">
    <reaction evidence="4">
        <text>a hydroperoxide + [thioredoxin]-dithiol = an alcohol + [thioredoxin]-disulfide + H2O</text>
        <dbReference type="Rhea" id="RHEA:62620"/>
        <dbReference type="Rhea" id="RHEA-COMP:10698"/>
        <dbReference type="Rhea" id="RHEA-COMP:10700"/>
        <dbReference type="ChEBI" id="CHEBI:15377"/>
        <dbReference type="ChEBI" id="CHEBI:29950"/>
        <dbReference type="ChEBI" id="CHEBI:30879"/>
        <dbReference type="ChEBI" id="CHEBI:35924"/>
        <dbReference type="ChEBI" id="CHEBI:50058"/>
        <dbReference type="EC" id="1.11.1.24"/>
    </reaction>
</comment>
<dbReference type="AlphaFoldDB" id="A0AAX4JD16"/>
<sequence>MSDFYSLSALDTSKSLVDLSSYKDNLLIISNVASDCGLTKSNYTSFKLLIDEYYDKGLRILLFPCSQFLNQESGDIESIKKRVEEISPKLILFDKIDVMGSKQDPIFKYLRSNEPSGWFNFVKWNFMKWVVKDGKVLKRFGPTEIIKSEDISQYFSK</sequence>
<evidence type="ECO:0000256" key="6">
    <source>
        <dbReference type="RuleBase" id="RU000499"/>
    </source>
</evidence>
<dbReference type="PRINTS" id="PR01011">
    <property type="entry name" value="GLUTPROXDASE"/>
</dbReference>
<dbReference type="SUPFAM" id="SSF52833">
    <property type="entry name" value="Thioredoxin-like"/>
    <property type="match status" value="1"/>
</dbReference>
<dbReference type="PIRSF" id="PIRSF000303">
    <property type="entry name" value="Glutathion_perox"/>
    <property type="match status" value="1"/>
</dbReference>
<dbReference type="Proteomes" id="UP001334084">
    <property type="component" value="Chromosome 6"/>
</dbReference>
<dbReference type="GO" id="GO:0140824">
    <property type="term" value="F:thioredoxin-dependent peroxiredoxin activity"/>
    <property type="evidence" value="ECO:0007669"/>
    <property type="project" value="UniProtKB-EC"/>
</dbReference>
<dbReference type="Pfam" id="PF00255">
    <property type="entry name" value="GSHPx"/>
    <property type="match status" value="1"/>
</dbReference>
<keyword evidence="3 6" id="KW-0560">Oxidoreductase</keyword>